<dbReference type="PANTHER" id="PTHR23003">
    <property type="entry name" value="RNA RECOGNITION MOTIF RRM DOMAIN CONTAINING PROTEIN"/>
    <property type="match status" value="1"/>
</dbReference>
<dbReference type="SUPFAM" id="SSF54928">
    <property type="entry name" value="RNA-binding domain, RBD"/>
    <property type="match status" value="1"/>
</dbReference>
<dbReference type="Pfam" id="PF00076">
    <property type="entry name" value="RRM_1"/>
    <property type="match status" value="1"/>
</dbReference>
<dbReference type="SMART" id="SM00712">
    <property type="entry name" value="PUR"/>
    <property type="match status" value="1"/>
</dbReference>
<protein>
    <recommendedName>
        <fullName evidence="5">RRM domain-containing protein</fullName>
    </recommendedName>
</protein>
<comment type="similarity">
    <text evidence="1">Belongs to the PUR DNA-binding protein family.</text>
</comment>
<dbReference type="SMART" id="SM00360">
    <property type="entry name" value="RRM"/>
    <property type="match status" value="1"/>
</dbReference>
<dbReference type="PROSITE" id="PS50102">
    <property type="entry name" value="RRM"/>
    <property type="match status" value="1"/>
</dbReference>
<dbReference type="GO" id="GO:0000977">
    <property type="term" value="F:RNA polymerase II transcription regulatory region sequence-specific DNA binding"/>
    <property type="evidence" value="ECO:0007669"/>
    <property type="project" value="InterPro"/>
</dbReference>
<feature type="domain" description="RRM" evidence="5">
    <location>
        <begin position="120"/>
        <end position="197"/>
    </location>
</feature>
<dbReference type="InterPro" id="IPR006628">
    <property type="entry name" value="PUR-bd_fam"/>
</dbReference>
<dbReference type="Gene3D" id="3.30.70.330">
    <property type="match status" value="1"/>
</dbReference>
<accession>A0A7S0HX03</accession>
<dbReference type="InterPro" id="IPR000504">
    <property type="entry name" value="RRM_dom"/>
</dbReference>
<dbReference type="Gene3D" id="3.10.450.700">
    <property type="match status" value="1"/>
</dbReference>
<evidence type="ECO:0000313" key="6">
    <source>
        <dbReference type="EMBL" id="CAD8504484.1"/>
    </source>
</evidence>
<dbReference type="GO" id="GO:0005737">
    <property type="term" value="C:cytoplasm"/>
    <property type="evidence" value="ECO:0007669"/>
    <property type="project" value="TreeGrafter"/>
</dbReference>
<evidence type="ECO:0000256" key="1">
    <source>
        <dbReference type="ARBA" id="ARBA00009251"/>
    </source>
</evidence>
<sequence>MAAPLDGAGVEDIDLCRSSLLVEQKRIFLNLRENARGRYLRIAEVTGSNRSTIIIPSSGLMQLRSLLDEFIEHDNGVAMGQQAMLGDNYGAVDMKKKPVRKPRRVGGLENGEGTEGDEDRRVFVGNLSWSTNSEQLKNHFDVCGEVVRADVFTERSGRSRGCGIVEFTSPDGAHNAMVMMNNTDLDGRSIFVREDRG</sequence>
<dbReference type="InterPro" id="IPR012677">
    <property type="entry name" value="Nucleotide-bd_a/b_plait_sf"/>
</dbReference>
<dbReference type="Pfam" id="PF04845">
    <property type="entry name" value="PurA"/>
    <property type="match status" value="1"/>
</dbReference>
<dbReference type="InterPro" id="IPR035979">
    <property type="entry name" value="RBD_domain_sf"/>
</dbReference>
<evidence type="ECO:0000256" key="2">
    <source>
        <dbReference type="ARBA" id="ARBA00022884"/>
    </source>
</evidence>
<evidence type="ECO:0000256" key="3">
    <source>
        <dbReference type="ARBA" id="ARBA00023125"/>
    </source>
</evidence>
<reference evidence="6" key="1">
    <citation type="submission" date="2021-01" db="EMBL/GenBank/DDBJ databases">
        <authorList>
            <person name="Corre E."/>
            <person name="Pelletier E."/>
            <person name="Niang G."/>
            <person name="Scheremetjew M."/>
            <person name="Finn R."/>
            <person name="Kale V."/>
            <person name="Holt S."/>
            <person name="Cochrane G."/>
            <person name="Meng A."/>
            <person name="Brown T."/>
            <person name="Cohen L."/>
        </authorList>
    </citation>
    <scope>NUCLEOTIDE SEQUENCE</scope>
    <source>
        <strain evidence="6">CCMP325</strain>
    </source>
</reference>
<evidence type="ECO:0000259" key="5">
    <source>
        <dbReference type="PROSITE" id="PS50102"/>
    </source>
</evidence>
<dbReference type="GO" id="GO:1990904">
    <property type="term" value="C:ribonucleoprotein complex"/>
    <property type="evidence" value="ECO:0007669"/>
    <property type="project" value="TreeGrafter"/>
</dbReference>
<dbReference type="CDD" id="cd00590">
    <property type="entry name" value="RRM_SF"/>
    <property type="match status" value="1"/>
</dbReference>
<evidence type="ECO:0000256" key="4">
    <source>
        <dbReference type="PROSITE-ProRule" id="PRU00176"/>
    </source>
</evidence>
<name>A0A7S0HX03_9CRYP</name>
<dbReference type="AlphaFoldDB" id="A0A7S0HX03"/>
<dbReference type="GO" id="GO:0003729">
    <property type="term" value="F:mRNA binding"/>
    <property type="evidence" value="ECO:0007669"/>
    <property type="project" value="TreeGrafter"/>
</dbReference>
<dbReference type="EMBL" id="HBEO01031813">
    <property type="protein sequence ID" value="CAD8504484.1"/>
    <property type="molecule type" value="Transcribed_RNA"/>
</dbReference>
<dbReference type="InterPro" id="IPR050374">
    <property type="entry name" value="RRT5_SRSF_SR"/>
</dbReference>
<dbReference type="GO" id="GO:0032422">
    <property type="term" value="F:purine-rich negative regulatory element binding"/>
    <property type="evidence" value="ECO:0007669"/>
    <property type="project" value="InterPro"/>
</dbReference>
<organism evidence="6">
    <name type="scientific">Hanusia phi</name>
    <dbReference type="NCBI Taxonomy" id="3032"/>
    <lineage>
        <taxon>Eukaryota</taxon>
        <taxon>Cryptophyceae</taxon>
        <taxon>Pyrenomonadales</taxon>
        <taxon>Geminigeraceae</taxon>
        <taxon>Hanusia</taxon>
    </lineage>
</organism>
<dbReference type="GO" id="GO:0005634">
    <property type="term" value="C:nucleus"/>
    <property type="evidence" value="ECO:0007669"/>
    <property type="project" value="TreeGrafter"/>
</dbReference>
<keyword evidence="3" id="KW-0238">DNA-binding</keyword>
<gene>
    <name evidence="6" type="ORF">HPHI1048_LOCUS21564</name>
</gene>
<proteinExistence type="inferred from homology"/>
<keyword evidence="2 4" id="KW-0694">RNA-binding</keyword>
<dbReference type="PANTHER" id="PTHR23003:SF3">
    <property type="entry name" value="FI21236P1-RELATED"/>
    <property type="match status" value="1"/>
</dbReference>